<dbReference type="EMBL" id="JABCUV010000001">
    <property type="protein sequence ID" value="NMW92351.1"/>
    <property type="molecule type" value="Genomic_DNA"/>
</dbReference>
<reference evidence="3 4" key="1">
    <citation type="submission" date="2020-04" db="EMBL/GenBank/DDBJ databases">
        <title>Antimicrobial susceptibility and clonality of vaginal-derived multi-drug resistant Mobiluncus isolates in China.</title>
        <authorList>
            <person name="Zhang X."/>
        </authorList>
    </citation>
    <scope>NUCLEOTIDE SEQUENCE [LARGE SCALE GENOMIC DNA]</scope>
    <source>
        <strain evidence="2 3">12</strain>
        <strain evidence="1 4">7</strain>
    </source>
</reference>
<organism evidence="2 3">
    <name type="scientific">Mobiluncus mulieris</name>
    <dbReference type="NCBI Taxonomy" id="2052"/>
    <lineage>
        <taxon>Bacteria</taxon>
        <taxon>Bacillati</taxon>
        <taxon>Actinomycetota</taxon>
        <taxon>Actinomycetes</taxon>
        <taxon>Actinomycetales</taxon>
        <taxon>Actinomycetaceae</taxon>
        <taxon>Mobiluncus</taxon>
    </lineage>
</organism>
<name>A0A7Y0USC3_9ACTO</name>
<protein>
    <submittedName>
        <fullName evidence="2">Uncharacterized protein</fullName>
    </submittedName>
</protein>
<dbReference type="RefSeq" id="WP_169762267.1">
    <property type="nucleotide sequence ID" value="NZ_CAMUNX010000008.1"/>
</dbReference>
<dbReference type="EMBL" id="JABCUS010000004">
    <property type="protein sequence ID" value="NMX02836.1"/>
    <property type="molecule type" value="Genomic_DNA"/>
</dbReference>
<sequence length="229" mass="25527">MNPFTELLAIIDDWTKADGNTIRTKRGGTDVWVNVDRATRLLLEITDFLRDRPEPLPQQQELLDELWDFVVHPESLWNNMNHPQQDLSTGWRGMLQALAAVWDNESVPVKLLTPTQLQTLRETLIEIREQFGIITQMPPDTRRYLADLVDRALACLDREFTDARLARSFVMETSGAVLAIFPDVPANQRGKLSKNISKALSIFGLTSAAGAAGNLISEGITTIAGMIGS</sequence>
<evidence type="ECO:0000313" key="2">
    <source>
        <dbReference type="EMBL" id="NMX02836.1"/>
    </source>
</evidence>
<evidence type="ECO:0000313" key="1">
    <source>
        <dbReference type="EMBL" id="NMW92351.1"/>
    </source>
</evidence>
<evidence type="ECO:0000313" key="4">
    <source>
        <dbReference type="Proteomes" id="UP000582487"/>
    </source>
</evidence>
<proteinExistence type="predicted"/>
<dbReference type="AlphaFoldDB" id="A0A7Y0USC3"/>
<comment type="caution">
    <text evidence="2">The sequence shown here is derived from an EMBL/GenBank/DDBJ whole genome shotgun (WGS) entry which is preliminary data.</text>
</comment>
<evidence type="ECO:0000313" key="3">
    <source>
        <dbReference type="Proteomes" id="UP000575397"/>
    </source>
</evidence>
<dbReference type="Proteomes" id="UP000575397">
    <property type="component" value="Unassembled WGS sequence"/>
</dbReference>
<dbReference type="Proteomes" id="UP000582487">
    <property type="component" value="Unassembled WGS sequence"/>
</dbReference>
<accession>A0A7Y0USC3</accession>
<gene>
    <name evidence="1" type="ORF">HHJ74_01280</name>
    <name evidence="2" type="ORF">HHJ77_02515</name>
</gene>